<dbReference type="PANTHER" id="PTHR13050">
    <property type="entry name" value="USE1-LIKE PROTEIN"/>
    <property type="match status" value="1"/>
</dbReference>
<comment type="similarity">
    <text evidence="2">Belongs to the USE1 family.</text>
</comment>
<sequence>MGLRRTEINLRRLLEAVPHQQNQSKLMHYVATLREQLDQLAEERTPEGLPRVSKAMVNDYSEKIEVTAAILAVPSEPFAWTSVSGRSPSKAEGKSIYHSPGLRSRFVSPSIVELKVINQHLSNWMLQHRCTLESTGS</sequence>
<evidence type="ECO:0000256" key="1">
    <source>
        <dbReference type="ARBA" id="ARBA00004163"/>
    </source>
</evidence>
<gene>
    <name evidence="10" type="ORF">ILEXP_LOCUS8156</name>
</gene>
<proteinExistence type="inferred from homology"/>
<dbReference type="InterPro" id="IPR019150">
    <property type="entry name" value="Vesicle_transport_protein_Use1"/>
</dbReference>
<dbReference type="GO" id="GO:0015031">
    <property type="term" value="P:protein transport"/>
    <property type="evidence" value="ECO:0007669"/>
    <property type="project" value="UniProtKB-KW"/>
</dbReference>
<evidence type="ECO:0000256" key="4">
    <source>
        <dbReference type="ARBA" id="ARBA00022692"/>
    </source>
</evidence>
<keyword evidence="11" id="KW-1185">Reference proteome</keyword>
<keyword evidence="3" id="KW-0813">Transport</keyword>
<evidence type="ECO:0000256" key="7">
    <source>
        <dbReference type="ARBA" id="ARBA00022927"/>
    </source>
</evidence>
<evidence type="ECO:0000256" key="6">
    <source>
        <dbReference type="ARBA" id="ARBA00022892"/>
    </source>
</evidence>
<evidence type="ECO:0000256" key="8">
    <source>
        <dbReference type="ARBA" id="ARBA00022989"/>
    </source>
</evidence>
<comment type="caution">
    <text evidence="10">The sequence shown here is derived from an EMBL/GenBank/DDBJ whole genome shotgun (WGS) entry which is preliminary data.</text>
</comment>
<evidence type="ECO:0000313" key="11">
    <source>
        <dbReference type="Proteomes" id="UP001642360"/>
    </source>
</evidence>
<evidence type="ECO:0000256" key="2">
    <source>
        <dbReference type="ARBA" id="ARBA00007891"/>
    </source>
</evidence>
<dbReference type="AlphaFoldDB" id="A0ABC8RCD2"/>
<keyword evidence="5" id="KW-0256">Endoplasmic reticulum</keyword>
<dbReference type="GO" id="GO:0005789">
    <property type="term" value="C:endoplasmic reticulum membrane"/>
    <property type="evidence" value="ECO:0007669"/>
    <property type="project" value="UniProtKB-SubCell"/>
</dbReference>
<evidence type="ECO:0000256" key="3">
    <source>
        <dbReference type="ARBA" id="ARBA00022448"/>
    </source>
</evidence>
<organism evidence="10 11">
    <name type="scientific">Ilex paraguariensis</name>
    <name type="common">yerba mate</name>
    <dbReference type="NCBI Taxonomy" id="185542"/>
    <lineage>
        <taxon>Eukaryota</taxon>
        <taxon>Viridiplantae</taxon>
        <taxon>Streptophyta</taxon>
        <taxon>Embryophyta</taxon>
        <taxon>Tracheophyta</taxon>
        <taxon>Spermatophyta</taxon>
        <taxon>Magnoliopsida</taxon>
        <taxon>eudicotyledons</taxon>
        <taxon>Gunneridae</taxon>
        <taxon>Pentapetalae</taxon>
        <taxon>asterids</taxon>
        <taxon>campanulids</taxon>
        <taxon>Aquifoliales</taxon>
        <taxon>Aquifoliaceae</taxon>
        <taxon>Ilex</taxon>
    </lineage>
</organism>
<dbReference type="PANTHER" id="PTHR13050:SF7">
    <property type="entry name" value="VESICLE TRANSPORT PROTEIN USE1"/>
    <property type="match status" value="1"/>
</dbReference>
<dbReference type="Proteomes" id="UP001642360">
    <property type="component" value="Unassembled WGS sequence"/>
</dbReference>
<name>A0ABC8RCD2_9AQUA</name>
<keyword evidence="9" id="KW-0472">Membrane</keyword>
<evidence type="ECO:0000313" key="10">
    <source>
        <dbReference type="EMBL" id="CAK9140649.1"/>
    </source>
</evidence>
<evidence type="ECO:0000256" key="9">
    <source>
        <dbReference type="ARBA" id="ARBA00023136"/>
    </source>
</evidence>
<keyword evidence="8" id="KW-1133">Transmembrane helix</keyword>
<keyword evidence="4" id="KW-0812">Transmembrane</keyword>
<protein>
    <submittedName>
        <fullName evidence="10">Uncharacterized protein</fullName>
    </submittedName>
</protein>
<evidence type="ECO:0000256" key="5">
    <source>
        <dbReference type="ARBA" id="ARBA00022824"/>
    </source>
</evidence>
<reference evidence="10 11" key="1">
    <citation type="submission" date="2024-02" db="EMBL/GenBank/DDBJ databases">
        <authorList>
            <person name="Vignale AGUSTIN F."/>
            <person name="Sosa J E."/>
            <person name="Modenutti C."/>
        </authorList>
    </citation>
    <scope>NUCLEOTIDE SEQUENCE [LARGE SCALE GENOMIC DNA]</scope>
</reference>
<dbReference type="Pfam" id="PF09753">
    <property type="entry name" value="Use1"/>
    <property type="match status" value="1"/>
</dbReference>
<keyword evidence="6" id="KW-0931">ER-Golgi transport</keyword>
<dbReference type="EMBL" id="CAUOFW020001059">
    <property type="protein sequence ID" value="CAK9140649.1"/>
    <property type="molecule type" value="Genomic_DNA"/>
</dbReference>
<accession>A0ABC8RCD2</accession>
<comment type="subcellular location">
    <subcellularLocation>
        <location evidence="1">Endoplasmic reticulum membrane</location>
        <topology evidence="1">Single-pass type IV membrane protein</topology>
    </subcellularLocation>
</comment>
<dbReference type="GO" id="GO:0016192">
    <property type="term" value="P:vesicle-mediated transport"/>
    <property type="evidence" value="ECO:0007669"/>
    <property type="project" value="UniProtKB-KW"/>
</dbReference>
<keyword evidence="7" id="KW-0653">Protein transport</keyword>